<dbReference type="AlphaFoldDB" id="A0A816LPD9"/>
<reference evidence="1" key="1">
    <citation type="submission" date="2021-01" db="EMBL/GenBank/DDBJ databases">
        <authorList>
            <consortium name="Genoscope - CEA"/>
            <person name="William W."/>
        </authorList>
    </citation>
    <scope>NUCLEOTIDE SEQUENCE</scope>
</reference>
<evidence type="ECO:0000313" key="1">
    <source>
        <dbReference type="EMBL" id="CAF1932689.1"/>
    </source>
</evidence>
<organism evidence="1">
    <name type="scientific">Brassica napus</name>
    <name type="common">Rape</name>
    <dbReference type="NCBI Taxonomy" id="3708"/>
    <lineage>
        <taxon>Eukaryota</taxon>
        <taxon>Viridiplantae</taxon>
        <taxon>Streptophyta</taxon>
        <taxon>Embryophyta</taxon>
        <taxon>Tracheophyta</taxon>
        <taxon>Spermatophyta</taxon>
        <taxon>Magnoliopsida</taxon>
        <taxon>eudicotyledons</taxon>
        <taxon>Gunneridae</taxon>
        <taxon>Pentapetalae</taxon>
        <taxon>rosids</taxon>
        <taxon>malvids</taxon>
        <taxon>Brassicales</taxon>
        <taxon>Brassicaceae</taxon>
        <taxon>Brassiceae</taxon>
        <taxon>Brassica</taxon>
    </lineage>
</organism>
<dbReference type="Proteomes" id="UP001295469">
    <property type="component" value="Chromosome C05"/>
</dbReference>
<name>A0A816LPD9_BRANA</name>
<proteinExistence type="predicted"/>
<dbReference type="EMBL" id="HG994369">
    <property type="protein sequence ID" value="CAF1932689.1"/>
    <property type="molecule type" value="Genomic_DNA"/>
</dbReference>
<gene>
    <name evidence="1" type="ORF">DARMORV10_C05P45740.1</name>
</gene>
<protein>
    <submittedName>
        <fullName evidence="1">(rape) hypothetical protein</fullName>
    </submittedName>
</protein>
<accession>A0A816LPD9</accession>
<sequence length="90" mass="10061">MIHGPCGLFNSKSPCMENNVCTKKYPRPYNDNTSIDKSGYVLYRRRRNDDASTLKAGAAIWTMMLNGSRVCPRVLEQPPHTSSAICLSHS</sequence>